<evidence type="ECO:0000313" key="2">
    <source>
        <dbReference type="EMBL" id="HGC42297.1"/>
    </source>
</evidence>
<evidence type="ECO:0000256" key="1">
    <source>
        <dbReference type="SAM" id="MobiDB-lite"/>
    </source>
</evidence>
<feature type="region of interest" description="Disordered" evidence="1">
    <location>
        <begin position="19"/>
        <end position="41"/>
    </location>
</feature>
<comment type="caution">
    <text evidence="2">The sequence shown here is derived from an EMBL/GenBank/DDBJ whole genome shotgun (WGS) entry which is preliminary data.</text>
</comment>
<name>A0A8J4M5I2_9PROT</name>
<reference evidence="2" key="1">
    <citation type="journal article" date="2020" name="mSystems">
        <title>Genome- and Community-Level Interaction Insights into Carbon Utilization and Element Cycling Functions of Hydrothermarchaeota in Hydrothermal Sediment.</title>
        <authorList>
            <person name="Zhou Z."/>
            <person name="Liu Y."/>
            <person name="Xu W."/>
            <person name="Pan J."/>
            <person name="Luo Z.H."/>
            <person name="Li M."/>
        </authorList>
    </citation>
    <scope>NUCLEOTIDE SEQUENCE</scope>
    <source>
        <strain evidence="2">SpSt-997</strain>
    </source>
</reference>
<dbReference type="EMBL" id="DTQM01000069">
    <property type="protein sequence ID" value="HGC42297.1"/>
    <property type="molecule type" value="Genomic_DNA"/>
</dbReference>
<protein>
    <submittedName>
        <fullName evidence="2">Uncharacterized protein</fullName>
    </submittedName>
</protein>
<proteinExistence type="predicted"/>
<sequence>MREYRSLDALVRARLEKWPQRPPGLPSRSPGRGTWLRGRPANTSGTYDPFLKLPGSNRMRTLPDGLWLNFGGTPVEPFVDIFAIEACGSLQNLLDKRSRFAPSTQSLLAVCPVPWLLAPTGNGDDTPRWRATGLLRAEPAVALVMPVRDMRVLYGLKSRHYQGFAANQIPHPHEYFVPMDALIAENSELNPALRAIVGRASATGNFFDQS</sequence>
<dbReference type="AlphaFoldDB" id="A0A8J4M5I2"/>
<accession>A0A8J4M5I2</accession>
<organism evidence="2">
    <name type="scientific">Acidicaldus sp</name>
    <dbReference type="NCBI Taxonomy" id="1872105"/>
    <lineage>
        <taxon>Bacteria</taxon>
        <taxon>Pseudomonadati</taxon>
        <taxon>Pseudomonadota</taxon>
        <taxon>Alphaproteobacteria</taxon>
        <taxon>Acetobacterales</taxon>
        <taxon>Acetobacteraceae</taxon>
        <taxon>Acidicaldus</taxon>
    </lineage>
</organism>
<gene>
    <name evidence="2" type="ORF">ENY07_03605</name>
</gene>